<feature type="region of interest" description="Disordered" evidence="5">
    <location>
        <begin position="1069"/>
        <end position="1104"/>
    </location>
</feature>
<feature type="compositionally biased region" description="Basic and acidic residues" evidence="5">
    <location>
        <begin position="341"/>
        <end position="388"/>
    </location>
</feature>
<keyword evidence="3" id="KW-0539">Nucleus</keyword>
<keyword evidence="2 4" id="KW-0103">Bromodomain</keyword>
<organism evidence="7 8">
    <name type="scientific">Porites evermanni</name>
    <dbReference type="NCBI Taxonomy" id="104178"/>
    <lineage>
        <taxon>Eukaryota</taxon>
        <taxon>Metazoa</taxon>
        <taxon>Cnidaria</taxon>
        <taxon>Anthozoa</taxon>
        <taxon>Hexacorallia</taxon>
        <taxon>Scleractinia</taxon>
        <taxon>Fungiina</taxon>
        <taxon>Poritidae</taxon>
        <taxon>Porites</taxon>
    </lineage>
</organism>
<feature type="region of interest" description="Disordered" evidence="5">
    <location>
        <begin position="169"/>
        <end position="255"/>
    </location>
</feature>
<dbReference type="PANTHER" id="PTHR47092">
    <property type="entry name" value="CAT EYE SYNDROME CRITICAL REGION PROTEIN 2"/>
    <property type="match status" value="1"/>
</dbReference>
<feature type="compositionally biased region" description="Low complexity" evidence="5">
    <location>
        <begin position="218"/>
        <end position="228"/>
    </location>
</feature>
<dbReference type="InterPro" id="IPR029614">
    <property type="entry name" value="CECR2"/>
</dbReference>
<dbReference type="Pfam" id="PF00439">
    <property type="entry name" value="Bromodomain"/>
    <property type="match status" value="1"/>
</dbReference>
<feature type="compositionally biased region" description="Acidic residues" evidence="5">
    <location>
        <begin position="229"/>
        <end position="242"/>
    </location>
</feature>
<feature type="compositionally biased region" description="Basic and acidic residues" evidence="5">
    <location>
        <begin position="871"/>
        <end position="884"/>
    </location>
</feature>
<feature type="compositionally biased region" description="Basic and acidic residues" evidence="5">
    <location>
        <begin position="914"/>
        <end position="923"/>
    </location>
</feature>
<dbReference type="CDD" id="cd05509">
    <property type="entry name" value="Bromo_gcn5_like"/>
    <property type="match status" value="1"/>
</dbReference>
<dbReference type="EMBL" id="CALNXI010000131">
    <property type="protein sequence ID" value="CAH3019929.1"/>
    <property type="molecule type" value="Genomic_DNA"/>
</dbReference>
<proteinExistence type="predicted"/>
<protein>
    <recommendedName>
        <fullName evidence="6">Bromo domain-containing protein</fullName>
    </recommendedName>
</protein>
<evidence type="ECO:0000256" key="1">
    <source>
        <dbReference type="ARBA" id="ARBA00004123"/>
    </source>
</evidence>
<evidence type="ECO:0000259" key="6">
    <source>
        <dbReference type="PROSITE" id="PS50014"/>
    </source>
</evidence>
<feature type="region of interest" description="Disordered" evidence="5">
    <location>
        <begin position="539"/>
        <end position="622"/>
    </location>
</feature>
<accession>A0ABN8LW59</accession>
<gene>
    <name evidence="7" type="ORF">PEVE_00004922</name>
</gene>
<dbReference type="PANTHER" id="PTHR47092:SF1">
    <property type="entry name" value="CHROMATIN REMODELING REGULATOR CECR2"/>
    <property type="match status" value="1"/>
</dbReference>
<dbReference type="InterPro" id="IPR001487">
    <property type="entry name" value="Bromodomain"/>
</dbReference>
<evidence type="ECO:0000256" key="5">
    <source>
        <dbReference type="SAM" id="MobiDB-lite"/>
    </source>
</evidence>
<dbReference type="Gene3D" id="1.20.920.10">
    <property type="entry name" value="Bromodomain-like"/>
    <property type="match status" value="1"/>
</dbReference>
<feature type="compositionally biased region" description="Acidic residues" evidence="5">
    <location>
        <begin position="542"/>
        <end position="553"/>
    </location>
</feature>
<keyword evidence="8" id="KW-1185">Reference proteome</keyword>
<feature type="region of interest" description="Disordered" evidence="5">
    <location>
        <begin position="317"/>
        <end position="427"/>
    </location>
</feature>
<dbReference type="Pfam" id="PF15612">
    <property type="entry name" value="WHIM1"/>
    <property type="match status" value="1"/>
</dbReference>
<feature type="compositionally biased region" description="Basic and acidic residues" evidence="5">
    <location>
        <begin position="830"/>
        <end position="848"/>
    </location>
</feature>
<evidence type="ECO:0000313" key="8">
    <source>
        <dbReference type="Proteomes" id="UP001159427"/>
    </source>
</evidence>
<evidence type="ECO:0000256" key="4">
    <source>
        <dbReference type="PROSITE-ProRule" id="PRU00035"/>
    </source>
</evidence>
<dbReference type="PRINTS" id="PR00503">
    <property type="entry name" value="BROMODOMAIN"/>
</dbReference>
<feature type="compositionally biased region" description="Basic and acidic residues" evidence="5">
    <location>
        <begin position="413"/>
        <end position="427"/>
    </location>
</feature>
<evidence type="ECO:0000256" key="2">
    <source>
        <dbReference type="ARBA" id="ARBA00023117"/>
    </source>
</evidence>
<evidence type="ECO:0000256" key="3">
    <source>
        <dbReference type="ARBA" id="ARBA00023242"/>
    </source>
</evidence>
<feature type="compositionally biased region" description="Basic and acidic residues" evidence="5">
    <location>
        <begin position="808"/>
        <end position="817"/>
    </location>
</feature>
<reference evidence="7 8" key="1">
    <citation type="submission" date="2022-05" db="EMBL/GenBank/DDBJ databases">
        <authorList>
            <consortium name="Genoscope - CEA"/>
            <person name="William W."/>
        </authorList>
    </citation>
    <scope>NUCLEOTIDE SEQUENCE [LARGE SCALE GENOMIC DNA]</scope>
</reference>
<dbReference type="SUPFAM" id="SSF47370">
    <property type="entry name" value="Bromodomain"/>
    <property type="match status" value="1"/>
</dbReference>
<feature type="compositionally biased region" description="Polar residues" evidence="5">
    <location>
        <begin position="719"/>
        <end position="753"/>
    </location>
</feature>
<feature type="region of interest" description="Disordered" evidence="5">
    <location>
        <begin position="702"/>
        <end position="1020"/>
    </location>
</feature>
<feature type="compositionally biased region" description="Basic and acidic residues" evidence="5">
    <location>
        <begin position="318"/>
        <end position="333"/>
    </location>
</feature>
<feature type="compositionally biased region" description="Polar residues" evidence="5">
    <location>
        <begin position="924"/>
        <end position="941"/>
    </location>
</feature>
<name>A0ABN8LW59_9CNID</name>
<sequence>MIFFRLAEIRNWWEVPSIAHFCSLFRAAFGLTDFEIEDLEDALVIDGSNEEGNNRFLADLHARLLRGLYGIKEITAENFEPYLSQVLKIRWEDELGRKNPLADQEYSKLSTREKVEILHNLCDFRLDVEDVPELLKGLDADSLRVEPLGFDAEGRTFWYFYGTRLYREEKPPQSENKSNKKSKKKKKVEGKAKKKKAKLKKKKKAKGSSSDSEEESESSPSSEHPSSDYADDEDENDEDQEVASEGKEEQQKQGCPLWTVVCSTEEEWQQLAESFKKSKHKDEKMLYETLSVDFVPEIGKMIEAKDKAMRKKLLMEMAPRRASDRIASKVQVREEEEQQEENERQRERERLAEERKREEEERQREKQQQQERRQQERAKRARMREERQWLMASGEFHPEELKNSFGQEEESKESEVEKRPSSRTREVGEDIDLEDRDEDLYTGMYKVLDALKKHNNAWPFLEPVEESYAPQYYEIIEEPMDLSTIEQKLDDSKYKSINDFTADMKLMFENCLEYNGSDSMYTKMANSLEAAFNRQLKKHFPEDDDNSDEDFEEELARKSRKEKRRRGEAGSGPEMFRNAPQTNESPFAKQMGPPGMQPMFQNRMLPNNMANGGMMPSHHPSRMPFPGPPHFAPDGRPLYPPQFYQNAFNPAAFGRYGMSQPGPQFNRFRYPQGNPVSQMGQPPQASPYPPQHMAGRMPFPYRMPGAGGNMELARRENDMNSPNQTEQARQASPQQAVPAVSTSGEPTPSSVTGGTERGRQPQQPHGGPPYYRPQSFNQALLGYPRNGPMPYGAPGVAPYGQPVVPGREPWRIDRRTPEAAPQRVPSTESPLREEGKARDPSEPTRDAALRPTGSKQASESSDSGEEEEQQGEPKESRPNERDELSVEGMQQQQQQQRNKVPATLSISHILSGASRDDHHRKESATAQDSSAQGAPQGTPTPQGAHPMPHASARQGMRSPDSRDRLTPSNEQFNMASGKGPFENITGRASYENPHGRSPYRMAPNEALDRPGPYGDPRRQESYEHNVGMKFNDRKHLGNAAESVIKKTPHSTASDLGFYKKMPELRPIREANDSEEEQPMQDRTVKSVSENGHLEPAKTDAVGQRMSGDMNKHLKEGSPRGVGVPYKGWPELQFDSSSITPGGFLQELNDAGPPSLPGMGGEKPPPDKNNRLPFTSMLRGMNPSQGNPVDRRAQYLSLDAANRARMRENMLMGNLLHSAEEKRERFEAGSRAGDMSAYMYGNKHPSEMIPPALQYRPNISSASHQRNVDPSDMPPGANSQFVDLNSMQYRYPGGLPGSRESLSREQMYFLEQQRRQQMASSMDAMMAGGQDRMMGYGGMLRQQQLFNAAYASHMRNGQYPGFPSEGESPLHN</sequence>
<dbReference type="InterPro" id="IPR028942">
    <property type="entry name" value="WHIM1_dom"/>
</dbReference>
<evidence type="ECO:0000313" key="7">
    <source>
        <dbReference type="EMBL" id="CAH3019929.1"/>
    </source>
</evidence>
<feature type="domain" description="Bromo" evidence="6">
    <location>
        <begin position="452"/>
        <end position="522"/>
    </location>
</feature>
<dbReference type="PROSITE" id="PS50014">
    <property type="entry name" value="BROMODOMAIN_2"/>
    <property type="match status" value="1"/>
</dbReference>
<dbReference type="SMART" id="SM00297">
    <property type="entry name" value="BROMO"/>
    <property type="match status" value="1"/>
</dbReference>
<dbReference type="InterPro" id="IPR036427">
    <property type="entry name" value="Bromodomain-like_sf"/>
</dbReference>
<feature type="region of interest" description="Disordered" evidence="5">
    <location>
        <begin position="1134"/>
        <end position="1170"/>
    </location>
</feature>
<feature type="compositionally biased region" description="Basic residues" evidence="5">
    <location>
        <begin position="179"/>
        <end position="206"/>
    </location>
</feature>
<comment type="caution">
    <text evidence="7">The sequence shown here is derived from an EMBL/GenBank/DDBJ whole genome shotgun (WGS) entry which is preliminary data.</text>
</comment>
<comment type="subcellular location">
    <subcellularLocation>
        <location evidence="1">Nucleus</location>
    </subcellularLocation>
</comment>
<dbReference type="Proteomes" id="UP001159427">
    <property type="component" value="Unassembled WGS sequence"/>
</dbReference>